<dbReference type="RefSeq" id="WP_382393710.1">
    <property type="nucleotide sequence ID" value="NZ_JBHTCQ010000001.1"/>
</dbReference>
<feature type="domain" description="Peptidase M15A C-terminal" evidence="3">
    <location>
        <begin position="115"/>
        <end position="227"/>
    </location>
</feature>
<dbReference type="InterPro" id="IPR036366">
    <property type="entry name" value="PGBDSf"/>
</dbReference>
<dbReference type="GO" id="GO:0004180">
    <property type="term" value="F:carboxypeptidase activity"/>
    <property type="evidence" value="ECO:0007669"/>
    <property type="project" value="UniProtKB-KW"/>
</dbReference>
<dbReference type="SUPFAM" id="SSF47090">
    <property type="entry name" value="PGBD-like"/>
    <property type="match status" value="1"/>
</dbReference>
<dbReference type="SUPFAM" id="SSF55166">
    <property type="entry name" value="Hedgehog/DD-peptidase"/>
    <property type="match status" value="1"/>
</dbReference>
<dbReference type="EMBL" id="JBHTCQ010000001">
    <property type="protein sequence ID" value="MFC7405407.1"/>
    <property type="molecule type" value="Genomic_DNA"/>
</dbReference>
<reference evidence="5" key="1">
    <citation type="journal article" date="2019" name="Int. J. Syst. Evol. Microbiol.">
        <title>The Global Catalogue of Microorganisms (GCM) 10K type strain sequencing project: providing services to taxonomists for standard genome sequencing and annotation.</title>
        <authorList>
            <consortium name="The Broad Institute Genomics Platform"/>
            <consortium name="The Broad Institute Genome Sequencing Center for Infectious Disease"/>
            <person name="Wu L."/>
            <person name="Ma J."/>
        </authorList>
    </citation>
    <scope>NUCLEOTIDE SEQUENCE [LARGE SCALE GENOMIC DNA]</scope>
    <source>
        <strain evidence="5">JCM 1490</strain>
    </source>
</reference>
<keyword evidence="1" id="KW-0732">Signal</keyword>
<evidence type="ECO:0000313" key="5">
    <source>
        <dbReference type="Proteomes" id="UP001596455"/>
    </source>
</evidence>
<gene>
    <name evidence="4" type="ORF">ACFQQL_09830</name>
</gene>
<dbReference type="InterPro" id="IPR006311">
    <property type="entry name" value="TAT_signal"/>
</dbReference>
<evidence type="ECO:0000259" key="3">
    <source>
        <dbReference type="Pfam" id="PF08291"/>
    </source>
</evidence>
<evidence type="ECO:0000313" key="4">
    <source>
        <dbReference type="EMBL" id="MFC7405407.1"/>
    </source>
</evidence>
<dbReference type="PROSITE" id="PS51318">
    <property type="entry name" value="TAT"/>
    <property type="match status" value="1"/>
</dbReference>
<dbReference type="Pfam" id="PF01471">
    <property type="entry name" value="PG_binding_1"/>
    <property type="match status" value="1"/>
</dbReference>
<keyword evidence="4" id="KW-0645">Protease</keyword>
<evidence type="ECO:0000256" key="1">
    <source>
        <dbReference type="SAM" id="SignalP"/>
    </source>
</evidence>
<keyword evidence="4" id="KW-0378">Hydrolase</keyword>
<organism evidence="4 5">
    <name type="scientific">Georgenia alba</name>
    <dbReference type="NCBI Taxonomy" id="2233858"/>
    <lineage>
        <taxon>Bacteria</taxon>
        <taxon>Bacillati</taxon>
        <taxon>Actinomycetota</taxon>
        <taxon>Actinomycetes</taxon>
        <taxon>Micrococcales</taxon>
        <taxon>Bogoriellaceae</taxon>
        <taxon>Georgenia</taxon>
    </lineage>
</organism>
<keyword evidence="4" id="KW-0121">Carboxypeptidase</keyword>
<protein>
    <submittedName>
        <fullName evidence="4">D-Ala-D-Ala carboxypeptidase family metallohydrolase</fullName>
    </submittedName>
</protein>
<accession>A0ABW2Q9H5</accession>
<comment type="caution">
    <text evidence="4">The sequence shown here is derived from an EMBL/GenBank/DDBJ whole genome shotgun (WGS) entry which is preliminary data.</text>
</comment>
<dbReference type="InterPro" id="IPR013230">
    <property type="entry name" value="Peptidase_M15A_C"/>
</dbReference>
<dbReference type="InterPro" id="IPR009045">
    <property type="entry name" value="Zn_M74/Hedgehog-like"/>
</dbReference>
<sequence>MPAPSRRTFLGAAVAVPTTVAVTTLAAPAHAAGYGWTRTLAEGASGEDVRQLQIRLAGYPGRGAQLALDGSFGPATRAAVERFQGAYGLDVDGVAGSQTYAQIYDLQSSDDTPVSFSYAELNSSGDWSGGMVSASEAMENAKVTMWKLQALRHAMGDSPITISSGFRDQAHNDAVGGSPTSRHMYGDAADLIGSHSFCAMALQARDHGFGEILGPGYPGHDDHTHVAGAGSTWSASVCGI</sequence>
<evidence type="ECO:0000259" key="2">
    <source>
        <dbReference type="Pfam" id="PF01471"/>
    </source>
</evidence>
<keyword evidence="5" id="KW-1185">Reference proteome</keyword>
<proteinExistence type="predicted"/>
<name>A0ABW2Q9H5_9MICO</name>
<dbReference type="InterPro" id="IPR002477">
    <property type="entry name" value="Peptidoglycan-bd-like"/>
</dbReference>
<dbReference type="Gene3D" id="1.10.101.10">
    <property type="entry name" value="PGBD-like superfamily/PGBD"/>
    <property type="match status" value="1"/>
</dbReference>
<dbReference type="InterPro" id="IPR036365">
    <property type="entry name" value="PGBD-like_sf"/>
</dbReference>
<dbReference type="Pfam" id="PF08291">
    <property type="entry name" value="Peptidase_M15_3"/>
    <property type="match status" value="1"/>
</dbReference>
<dbReference type="Gene3D" id="3.30.1380.10">
    <property type="match status" value="1"/>
</dbReference>
<dbReference type="Proteomes" id="UP001596455">
    <property type="component" value="Unassembled WGS sequence"/>
</dbReference>
<feature type="signal peptide" evidence="1">
    <location>
        <begin position="1"/>
        <end position="31"/>
    </location>
</feature>
<feature type="chain" id="PRO_5045063833" evidence="1">
    <location>
        <begin position="32"/>
        <end position="240"/>
    </location>
</feature>
<feature type="domain" description="Peptidoglycan binding-like" evidence="2">
    <location>
        <begin position="45"/>
        <end position="102"/>
    </location>
</feature>